<evidence type="ECO:0000313" key="2">
    <source>
        <dbReference type="Ensembl" id="ENSGWIP00000004968.1"/>
    </source>
</evidence>
<reference evidence="2" key="1">
    <citation type="submission" date="2020-06" db="EMBL/GenBank/DDBJ databases">
        <authorList>
            <consortium name="Wellcome Sanger Institute Data Sharing"/>
        </authorList>
    </citation>
    <scope>NUCLEOTIDE SEQUENCE [LARGE SCALE GENOMIC DNA]</scope>
</reference>
<evidence type="ECO:0000259" key="1">
    <source>
        <dbReference type="Pfam" id="PF14959"/>
    </source>
</evidence>
<reference evidence="2" key="2">
    <citation type="submission" date="2025-08" db="UniProtKB">
        <authorList>
            <consortium name="Ensembl"/>
        </authorList>
    </citation>
    <scope>IDENTIFICATION</scope>
</reference>
<dbReference type="PANTHER" id="PTHR13630">
    <property type="entry name" value="GAMMA-SECRETASE-ACTIVATING PROTEIN"/>
    <property type="match status" value="1"/>
</dbReference>
<dbReference type="Proteomes" id="UP000694680">
    <property type="component" value="Chromosome 6"/>
</dbReference>
<keyword evidence="3" id="KW-1185">Reference proteome</keyword>
<name>A0A8C5DC85_GOUWI</name>
<dbReference type="PANTHER" id="PTHR13630:SF1">
    <property type="entry name" value="GAMMA-SECRETASE-ACTIVATING PROTEIN"/>
    <property type="match status" value="1"/>
</dbReference>
<feature type="domain" description="Gamma-secretase-activating protein C-terminal" evidence="1">
    <location>
        <begin position="482"/>
        <end position="589"/>
    </location>
</feature>
<dbReference type="GO" id="GO:1902004">
    <property type="term" value="P:positive regulation of amyloid-beta formation"/>
    <property type="evidence" value="ECO:0007669"/>
    <property type="project" value="TreeGrafter"/>
</dbReference>
<dbReference type="Ensembl" id="ENSGWIT00000005317.1">
    <property type="protein sequence ID" value="ENSGWIP00000004968.1"/>
    <property type="gene ID" value="ENSGWIG00000002628.1"/>
</dbReference>
<protein>
    <recommendedName>
        <fullName evidence="1">Gamma-secretase-activating protein C-terminal domain-containing protein</fullName>
    </recommendedName>
</protein>
<dbReference type="GO" id="GO:0005802">
    <property type="term" value="C:trans-Golgi network"/>
    <property type="evidence" value="ECO:0007669"/>
    <property type="project" value="TreeGrafter"/>
</dbReference>
<reference evidence="2" key="3">
    <citation type="submission" date="2025-09" db="UniProtKB">
        <authorList>
            <consortium name="Ensembl"/>
        </authorList>
    </citation>
    <scope>IDENTIFICATION</scope>
</reference>
<dbReference type="InterPro" id="IPR028010">
    <property type="entry name" value="GSAP_C_dom"/>
</dbReference>
<accession>A0A8C5DC85</accession>
<gene>
    <name evidence="2" type="primary">gsap</name>
</gene>
<sequence>MANPERLSKTAERIVEDLCWVQWDGHTQRLYYLTKKNHFLLRSVQFFPNHSCTTVMELQLDLPPSSFQTIQFINLGFDHYHTETPEQEPVRIQVFTNRTGRSMCVCYSQCLQDSQELLYTVVLVHKDCSKKFRVSLGGDESMPSDAPPPPPPPPLLHPLFIPIGHYILVYVQGLFLHCINSRQHEMLCHSLFLSGDEVNLGLEARSADITVLQAEEESAVCLLDVTSGRIYNAELSTAHLLQILQSKSRMGSPSSTTDPQRLAALHCLLVYMGNDPNLELEIIEWLCDNVNPFESFDPIQEFILASLYRICYSMSLGLDKLLPYSSVFEKKDVPPSLLEIPGVSCTTELNVGPVFMGKARLLQGFWSELQWNTEQTKYLDSLPKPRYITSHIKADWDKYRSETRPCSNMKHVEENTKKVFLVVDTWCSDKKLVPLFHEDDHQQRALIGLTVDKLREHLIRHLPRLGKKKIDSLVVNYVAKLLELVRHMLESVWLKHELGPCVLCLKQKASPAEWSMFHFMFRILESTQGLCLPLPPGYHTLCAVFAVRCLPHHTFLQYIDHRFLQLTETFVSRLMTDLDNSDDNERLKFSVLKRITQKNIYHMWDHPVSSASISRDYVRTLLEKRNKTKGLDFTDRDMPGFRSEFLPLTYVAKILSDVEEQALNPFKEQENVDARFVEETALKQTLILLGFDKK</sequence>
<dbReference type="InterPro" id="IPR026172">
    <property type="entry name" value="GSAP_fam"/>
</dbReference>
<dbReference type="AlphaFoldDB" id="A0A8C5DC85"/>
<evidence type="ECO:0000313" key="3">
    <source>
        <dbReference type="Proteomes" id="UP000694680"/>
    </source>
</evidence>
<proteinExistence type="predicted"/>
<organism evidence="2 3">
    <name type="scientific">Gouania willdenowi</name>
    <name type="common">Blunt-snouted clingfish</name>
    <name type="synonym">Lepadogaster willdenowi</name>
    <dbReference type="NCBI Taxonomy" id="441366"/>
    <lineage>
        <taxon>Eukaryota</taxon>
        <taxon>Metazoa</taxon>
        <taxon>Chordata</taxon>
        <taxon>Craniata</taxon>
        <taxon>Vertebrata</taxon>
        <taxon>Euteleostomi</taxon>
        <taxon>Actinopterygii</taxon>
        <taxon>Neopterygii</taxon>
        <taxon>Teleostei</taxon>
        <taxon>Neoteleostei</taxon>
        <taxon>Acanthomorphata</taxon>
        <taxon>Ovalentaria</taxon>
        <taxon>Blenniimorphae</taxon>
        <taxon>Blenniiformes</taxon>
        <taxon>Gobiesocoidei</taxon>
        <taxon>Gobiesocidae</taxon>
        <taxon>Gobiesocinae</taxon>
        <taxon>Gouania</taxon>
    </lineage>
</organism>
<dbReference type="Pfam" id="PF14959">
    <property type="entry name" value="GSAP-16"/>
    <property type="match status" value="1"/>
</dbReference>